<reference evidence="2" key="2">
    <citation type="journal article" date="2023" name="Int. J. Syst. Evol. Microbiol.">
        <title>Streptomyces marispadix sp. nov., isolated from marine beach sediment of the Northern Coast of Portugal.</title>
        <authorList>
            <person name="dos Santos J.D.N."/>
            <person name="Vitorino I.R."/>
            <person name="Kallscheuer N."/>
            <person name="Srivastava A."/>
            <person name="Krautwurst S."/>
            <person name="Marz M."/>
            <person name="Jogler C."/>
            <person name="Lobo Da Cunha A."/>
            <person name="Catita J."/>
            <person name="Goncalves H."/>
            <person name="Gonzalez I."/>
            <person name="Reyes F."/>
            <person name="Lage O.M."/>
        </authorList>
    </citation>
    <scope>NUCLEOTIDE SEQUENCE</scope>
    <source>
        <strain evidence="2">M600PL45_2</strain>
    </source>
</reference>
<accession>A0ABS9T488</accession>
<dbReference type="Proteomes" id="UP001166784">
    <property type="component" value="Unassembled WGS sequence"/>
</dbReference>
<feature type="signal peptide" evidence="1">
    <location>
        <begin position="1"/>
        <end position="26"/>
    </location>
</feature>
<comment type="caution">
    <text evidence="2">The sequence shown here is derived from an EMBL/GenBank/DDBJ whole genome shotgun (WGS) entry which is preliminary data.</text>
</comment>
<gene>
    <name evidence="2" type="ORF">MMA15_23635</name>
</gene>
<evidence type="ECO:0008006" key="4">
    <source>
        <dbReference type="Google" id="ProtNLM"/>
    </source>
</evidence>
<feature type="chain" id="PRO_5047135166" description="Secreted protein" evidence="1">
    <location>
        <begin position="27"/>
        <end position="139"/>
    </location>
</feature>
<keyword evidence="1" id="KW-0732">Signal</keyword>
<protein>
    <recommendedName>
        <fullName evidence="4">Secreted protein</fullName>
    </recommendedName>
</protein>
<proteinExistence type="predicted"/>
<name>A0ABS9T488_9ACTN</name>
<keyword evidence="3" id="KW-1185">Reference proteome</keyword>
<reference evidence="2" key="1">
    <citation type="submission" date="2022-03" db="EMBL/GenBank/DDBJ databases">
        <authorList>
            <person name="Santos J.D.N."/>
            <person name="Kallscheuer N."/>
            <person name="Jogler C."/>
            <person name="Lage O.M."/>
        </authorList>
    </citation>
    <scope>NUCLEOTIDE SEQUENCE</scope>
    <source>
        <strain evidence="2">M600PL45_2</strain>
    </source>
</reference>
<evidence type="ECO:0000313" key="3">
    <source>
        <dbReference type="Proteomes" id="UP001166784"/>
    </source>
</evidence>
<dbReference type="EMBL" id="JAKWJU010000002">
    <property type="protein sequence ID" value="MCH6163273.1"/>
    <property type="molecule type" value="Genomic_DNA"/>
</dbReference>
<organism evidence="2 3">
    <name type="scientific">Streptomyces marispadix</name>
    <dbReference type="NCBI Taxonomy" id="2922868"/>
    <lineage>
        <taxon>Bacteria</taxon>
        <taxon>Bacillati</taxon>
        <taxon>Actinomycetota</taxon>
        <taxon>Actinomycetes</taxon>
        <taxon>Kitasatosporales</taxon>
        <taxon>Streptomycetaceae</taxon>
        <taxon>Streptomyces</taxon>
    </lineage>
</organism>
<sequence length="139" mass="14632">MRSLSSVLVALTASALVAFSAPTATAATTGARPHSGAQVAAGSRLLGTCEIGGHICGEVHNRDDRHRLLITDQWGRQHDSSTWRVLKTGQDGPDVGVKDVDGYWVAPGCKVRPSGEAPVGPGWHKVTNIQNIQIVDIAC</sequence>
<dbReference type="RefSeq" id="WP_241062100.1">
    <property type="nucleotide sequence ID" value="NZ_JAKWJU010000002.1"/>
</dbReference>
<evidence type="ECO:0000313" key="2">
    <source>
        <dbReference type="EMBL" id="MCH6163273.1"/>
    </source>
</evidence>
<evidence type="ECO:0000256" key="1">
    <source>
        <dbReference type="SAM" id="SignalP"/>
    </source>
</evidence>